<evidence type="ECO:0000313" key="2">
    <source>
        <dbReference type="Proteomes" id="UP000886653"/>
    </source>
</evidence>
<proteinExistence type="predicted"/>
<name>A0A9P6NVJ6_9BASI</name>
<dbReference type="Proteomes" id="UP000886653">
    <property type="component" value="Unassembled WGS sequence"/>
</dbReference>
<sequence>MATDQNILTQQIIRGGMELILKRCLKQSLSSLKDQKCTVYLIGILCKFCNGPSLKKTSERMGLVVLKYIINPIQKAKCSMAVFYS</sequence>
<dbReference type="AlphaFoldDB" id="A0A9P6NVJ6"/>
<protein>
    <submittedName>
        <fullName evidence="1">Uncharacterized protein</fullName>
    </submittedName>
</protein>
<dbReference type="EMBL" id="MU167220">
    <property type="protein sequence ID" value="KAG0150331.1"/>
    <property type="molecule type" value="Genomic_DNA"/>
</dbReference>
<evidence type="ECO:0000313" key="1">
    <source>
        <dbReference type="EMBL" id="KAG0150331.1"/>
    </source>
</evidence>
<organism evidence="1 2">
    <name type="scientific">Cronartium quercuum f. sp. fusiforme G11</name>
    <dbReference type="NCBI Taxonomy" id="708437"/>
    <lineage>
        <taxon>Eukaryota</taxon>
        <taxon>Fungi</taxon>
        <taxon>Dikarya</taxon>
        <taxon>Basidiomycota</taxon>
        <taxon>Pucciniomycotina</taxon>
        <taxon>Pucciniomycetes</taxon>
        <taxon>Pucciniales</taxon>
        <taxon>Coleosporiaceae</taxon>
        <taxon>Cronartium</taxon>
    </lineage>
</organism>
<reference evidence="1" key="1">
    <citation type="submission" date="2013-11" db="EMBL/GenBank/DDBJ databases">
        <title>Genome sequence of the fusiform rust pathogen reveals effectors for host alternation and coevolution with pine.</title>
        <authorList>
            <consortium name="DOE Joint Genome Institute"/>
            <person name="Smith K."/>
            <person name="Pendleton A."/>
            <person name="Kubisiak T."/>
            <person name="Anderson C."/>
            <person name="Salamov A."/>
            <person name="Aerts A."/>
            <person name="Riley R."/>
            <person name="Clum A."/>
            <person name="Lindquist E."/>
            <person name="Ence D."/>
            <person name="Campbell M."/>
            <person name="Kronenberg Z."/>
            <person name="Feau N."/>
            <person name="Dhillon B."/>
            <person name="Hamelin R."/>
            <person name="Burleigh J."/>
            <person name="Smith J."/>
            <person name="Yandell M."/>
            <person name="Nelson C."/>
            <person name="Grigoriev I."/>
            <person name="Davis J."/>
        </authorList>
    </citation>
    <scope>NUCLEOTIDE SEQUENCE</scope>
    <source>
        <strain evidence="1">G11</strain>
    </source>
</reference>
<gene>
    <name evidence="1" type="ORF">CROQUDRAFT_213613</name>
</gene>
<accession>A0A9P6NVJ6</accession>
<keyword evidence="2" id="KW-1185">Reference proteome</keyword>
<comment type="caution">
    <text evidence="1">The sequence shown here is derived from an EMBL/GenBank/DDBJ whole genome shotgun (WGS) entry which is preliminary data.</text>
</comment>